<dbReference type="OrthoDB" id="9802051at2"/>
<dbReference type="Gene3D" id="1.10.10.2830">
    <property type="match status" value="1"/>
</dbReference>
<dbReference type="RefSeq" id="WP_078686155.1">
    <property type="nucleotide sequence ID" value="NZ_FUYA01000015.1"/>
</dbReference>
<dbReference type="GO" id="GO:0005694">
    <property type="term" value="C:chromosome"/>
    <property type="evidence" value="ECO:0007669"/>
    <property type="project" value="TreeGrafter"/>
</dbReference>
<dbReference type="InterPro" id="IPR003115">
    <property type="entry name" value="ParB_N"/>
</dbReference>
<proteinExistence type="inferred from homology"/>
<dbReference type="Pfam" id="PF02195">
    <property type="entry name" value="ParB_N"/>
    <property type="match status" value="1"/>
</dbReference>
<dbReference type="AlphaFoldDB" id="A0A1T4X316"/>
<dbReference type="GO" id="GO:0007059">
    <property type="term" value="P:chromosome segregation"/>
    <property type="evidence" value="ECO:0007669"/>
    <property type="project" value="UniProtKB-KW"/>
</dbReference>
<feature type="domain" description="HTH cro/C1-type" evidence="4">
    <location>
        <begin position="135"/>
        <end position="165"/>
    </location>
</feature>
<dbReference type="InterPro" id="IPR001387">
    <property type="entry name" value="Cro/C1-type_HTH"/>
</dbReference>
<dbReference type="InterPro" id="IPR004437">
    <property type="entry name" value="ParB/RepB/Spo0J"/>
</dbReference>
<evidence type="ECO:0000259" key="4">
    <source>
        <dbReference type="PROSITE" id="PS50943"/>
    </source>
</evidence>
<dbReference type="PANTHER" id="PTHR33375">
    <property type="entry name" value="CHROMOSOME-PARTITIONING PROTEIN PARB-RELATED"/>
    <property type="match status" value="1"/>
</dbReference>
<dbReference type="CDD" id="cd16393">
    <property type="entry name" value="SPO0J_N"/>
    <property type="match status" value="1"/>
</dbReference>
<dbReference type="Proteomes" id="UP000189733">
    <property type="component" value="Unassembled WGS sequence"/>
</dbReference>
<evidence type="ECO:0000256" key="2">
    <source>
        <dbReference type="ARBA" id="ARBA00022829"/>
    </source>
</evidence>
<evidence type="ECO:0000256" key="1">
    <source>
        <dbReference type="ARBA" id="ARBA00006295"/>
    </source>
</evidence>
<dbReference type="EMBL" id="FUYA01000015">
    <property type="protein sequence ID" value="SKA83465.1"/>
    <property type="molecule type" value="Genomic_DNA"/>
</dbReference>
<keyword evidence="2" id="KW-0159">Chromosome partition</keyword>
<dbReference type="Pfam" id="PF17762">
    <property type="entry name" value="HTH_ParB"/>
    <property type="match status" value="1"/>
</dbReference>
<comment type="similarity">
    <text evidence="1">Belongs to the ParB family.</text>
</comment>
<dbReference type="PROSITE" id="PS50943">
    <property type="entry name" value="HTH_CROC1"/>
    <property type="match status" value="1"/>
</dbReference>
<dbReference type="SUPFAM" id="SSF110849">
    <property type="entry name" value="ParB/Sulfiredoxin"/>
    <property type="match status" value="1"/>
</dbReference>
<dbReference type="InterPro" id="IPR036086">
    <property type="entry name" value="ParB/Sulfiredoxin_sf"/>
</dbReference>
<evidence type="ECO:0000313" key="6">
    <source>
        <dbReference type="Proteomes" id="UP000189733"/>
    </source>
</evidence>
<evidence type="ECO:0000313" key="5">
    <source>
        <dbReference type="EMBL" id="SKA83465.1"/>
    </source>
</evidence>
<dbReference type="Gene3D" id="3.90.1530.30">
    <property type="match status" value="1"/>
</dbReference>
<dbReference type="SMART" id="SM00470">
    <property type="entry name" value="ParB"/>
    <property type="match status" value="1"/>
</dbReference>
<dbReference type="FunFam" id="3.90.1530.30:FF:000001">
    <property type="entry name" value="Chromosome partitioning protein ParB"/>
    <property type="match status" value="1"/>
</dbReference>
<reference evidence="5 6" key="1">
    <citation type="submission" date="2017-02" db="EMBL/GenBank/DDBJ databases">
        <authorList>
            <person name="Peterson S.W."/>
        </authorList>
    </citation>
    <scope>NUCLEOTIDE SEQUENCE [LARGE SCALE GENOMIC DNA]</scope>
    <source>
        <strain evidence="5 6">DSM 18034</strain>
    </source>
</reference>
<dbReference type="NCBIfam" id="TIGR00180">
    <property type="entry name" value="parB_part"/>
    <property type="match status" value="1"/>
</dbReference>
<accession>A0A1T4X316</accession>
<dbReference type="PANTHER" id="PTHR33375:SF1">
    <property type="entry name" value="CHROMOSOME-PARTITIONING PROTEIN PARB-RELATED"/>
    <property type="match status" value="1"/>
</dbReference>
<name>A0A1T4X316_9BACT</name>
<gene>
    <name evidence="5" type="ORF">SAMN02745702_02891</name>
</gene>
<dbReference type="InterPro" id="IPR050336">
    <property type="entry name" value="Chromosome_partition/occlusion"/>
</dbReference>
<keyword evidence="3 5" id="KW-0238">DNA-binding</keyword>
<organism evidence="5 6">
    <name type="scientific">Desulfobaculum bizertense DSM 18034</name>
    <dbReference type="NCBI Taxonomy" id="1121442"/>
    <lineage>
        <taxon>Bacteria</taxon>
        <taxon>Pseudomonadati</taxon>
        <taxon>Thermodesulfobacteriota</taxon>
        <taxon>Desulfovibrionia</taxon>
        <taxon>Desulfovibrionales</taxon>
        <taxon>Desulfovibrionaceae</taxon>
        <taxon>Desulfobaculum</taxon>
    </lineage>
</organism>
<dbReference type="FunFam" id="1.10.10.2830:FF:000001">
    <property type="entry name" value="Chromosome partitioning protein ParB"/>
    <property type="match status" value="1"/>
</dbReference>
<protein>
    <submittedName>
        <fullName evidence="5">Chromosome segregation DNA-binding protein</fullName>
    </submittedName>
</protein>
<dbReference type="GO" id="GO:0003677">
    <property type="term" value="F:DNA binding"/>
    <property type="evidence" value="ECO:0007669"/>
    <property type="project" value="UniProtKB-KW"/>
</dbReference>
<dbReference type="SUPFAM" id="SSF109709">
    <property type="entry name" value="KorB DNA-binding domain-like"/>
    <property type="match status" value="1"/>
</dbReference>
<keyword evidence="6" id="KW-1185">Reference proteome</keyword>
<dbReference type="STRING" id="1121442.SAMN02745702_02891"/>
<sequence length="300" mass="33352">MAAHQRGLGRGLDALLSGFQENPGTPEVVLVPITKISANVHQPRRTFEQDALQELASSIKENGVLQPVLIRPLHSAEQLYELVAGERRWRASQIAGLSELPAIIKPLSDEESLAIALIENLQREDLNPMEQALGLKRLQEEFDLTQEEIAHRMGKSRPAIANLLRLTQLPQAIQDDIRACRISAGHGRSLLSIGDPVAQQALRQRILDEALSVRECEALAAYFKRTGHLPEQANPRAAKKRSCEPLPVIKQLNSRLQESLSLKVKLSGDTEQGRLTVSYRDREEFLALMKRLGLDVSLEA</sequence>
<evidence type="ECO:0000256" key="3">
    <source>
        <dbReference type="ARBA" id="ARBA00023125"/>
    </source>
</evidence>
<dbReference type="InterPro" id="IPR041468">
    <property type="entry name" value="HTH_ParB/Spo0J"/>
</dbReference>